<evidence type="ECO:0000313" key="2">
    <source>
        <dbReference type="Proteomes" id="UP001497482"/>
    </source>
</evidence>
<keyword evidence="2" id="KW-1185">Reference proteome</keyword>
<name>A0AAV2K8K1_KNICA</name>
<dbReference type="EMBL" id="OZ035838">
    <property type="protein sequence ID" value="CAL1584265.1"/>
    <property type="molecule type" value="Genomic_DNA"/>
</dbReference>
<accession>A0AAV2K8K1</accession>
<dbReference type="InterPro" id="IPR012337">
    <property type="entry name" value="RNaseH-like_sf"/>
</dbReference>
<protein>
    <recommendedName>
        <fullName evidence="3">Transposase</fullName>
    </recommendedName>
</protein>
<dbReference type="PANTHER" id="PTHR46481:SF9">
    <property type="entry name" value="ZINC FINGER BED DOMAIN-CONTAINING PROTEIN 1-LIKE"/>
    <property type="match status" value="1"/>
</dbReference>
<proteinExistence type="predicted"/>
<gene>
    <name evidence="1" type="ORF">KC01_LOCUS14632</name>
</gene>
<sequence>MKSACLQTSYFPQDHTREHIAEALQDVLSSWKLNPEKLVAVTIDNGANVVKAVQLNKWLRMQCFGHRLHLAIRHQLITESATRWGSGLVMIERVLVQERALAKVLSADKKTRPLVFIWQDIEVLEAIQKALKPLQDFTDALSGEDYVTLSYVRPVLHLFNNRLMASEEGDSELCKSIKTKVVDYLNNKYADPTTSDLLDIASLLDPRFRAKYISCDKMDALKRRVILETQSLLHDQDECMRELNDPTEQEGAAVAVPPDPKRKKSLASFFKEKARWHWWQTHTERDNRT</sequence>
<dbReference type="AlphaFoldDB" id="A0AAV2K8K1"/>
<dbReference type="PANTHER" id="PTHR46481">
    <property type="entry name" value="ZINC FINGER BED DOMAIN-CONTAINING PROTEIN 4"/>
    <property type="match status" value="1"/>
</dbReference>
<organism evidence="1 2">
    <name type="scientific">Knipowitschia caucasica</name>
    <name type="common">Caucasian dwarf goby</name>
    <name type="synonym">Pomatoschistus caucasicus</name>
    <dbReference type="NCBI Taxonomy" id="637954"/>
    <lineage>
        <taxon>Eukaryota</taxon>
        <taxon>Metazoa</taxon>
        <taxon>Chordata</taxon>
        <taxon>Craniata</taxon>
        <taxon>Vertebrata</taxon>
        <taxon>Euteleostomi</taxon>
        <taxon>Actinopterygii</taxon>
        <taxon>Neopterygii</taxon>
        <taxon>Teleostei</taxon>
        <taxon>Neoteleostei</taxon>
        <taxon>Acanthomorphata</taxon>
        <taxon>Gobiaria</taxon>
        <taxon>Gobiiformes</taxon>
        <taxon>Gobioidei</taxon>
        <taxon>Gobiidae</taxon>
        <taxon>Gobiinae</taxon>
        <taxon>Knipowitschia</taxon>
    </lineage>
</organism>
<reference evidence="1 2" key="1">
    <citation type="submission" date="2024-04" db="EMBL/GenBank/DDBJ databases">
        <authorList>
            <person name="Waldvogel A.-M."/>
            <person name="Schoenle A."/>
        </authorList>
    </citation>
    <scope>NUCLEOTIDE SEQUENCE [LARGE SCALE GENOMIC DNA]</scope>
</reference>
<dbReference type="SUPFAM" id="SSF53098">
    <property type="entry name" value="Ribonuclease H-like"/>
    <property type="match status" value="1"/>
</dbReference>
<evidence type="ECO:0000313" key="1">
    <source>
        <dbReference type="EMBL" id="CAL1584265.1"/>
    </source>
</evidence>
<dbReference type="InterPro" id="IPR052035">
    <property type="entry name" value="ZnF_BED_domain_contain"/>
</dbReference>
<evidence type="ECO:0008006" key="3">
    <source>
        <dbReference type="Google" id="ProtNLM"/>
    </source>
</evidence>
<dbReference type="Proteomes" id="UP001497482">
    <property type="component" value="Chromosome 16"/>
</dbReference>